<sequence>MGSQGRYWYRYRIDGNERGIRGETLIRQPPPRTHHKPRPRFCSLLSLPLPHKPLFRKWRMDPESCFA</sequence>
<protein>
    <submittedName>
        <fullName evidence="1">Uncharacterized protein</fullName>
    </submittedName>
</protein>
<reference evidence="1 2" key="1">
    <citation type="journal article" date="2022" name="Hortic Res">
        <title>A haplotype resolved chromosomal level avocado genome allows analysis of novel avocado genes.</title>
        <authorList>
            <person name="Nath O."/>
            <person name="Fletcher S.J."/>
            <person name="Hayward A."/>
            <person name="Shaw L.M."/>
            <person name="Masouleh A.K."/>
            <person name="Furtado A."/>
            <person name="Henry R.J."/>
            <person name="Mitter N."/>
        </authorList>
    </citation>
    <scope>NUCLEOTIDE SEQUENCE [LARGE SCALE GENOMIC DNA]</scope>
    <source>
        <strain evidence="2">cv. Hass</strain>
    </source>
</reference>
<evidence type="ECO:0000313" key="1">
    <source>
        <dbReference type="EMBL" id="KAJ8633169.1"/>
    </source>
</evidence>
<proteinExistence type="predicted"/>
<name>A0ACC2LIC0_PERAE</name>
<dbReference type="EMBL" id="CM056816">
    <property type="protein sequence ID" value="KAJ8633169.1"/>
    <property type="molecule type" value="Genomic_DNA"/>
</dbReference>
<accession>A0ACC2LIC0</accession>
<dbReference type="Proteomes" id="UP001234297">
    <property type="component" value="Chromosome 8"/>
</dbReference>
<comment type="caution">
    <text evidence="1">The sequence shown here is derived from an EMBL/GenBank/DDBJ whole genome shotgun (WGS) entry which is preliminary data.</text>
</comment>
<keyword evidence="2" id="KW-1185">Reference proteome</keyword>
<organism evidence="1 2">
    <name type="scientific">Persea americana</name>
    <name type="common">Avocado</name>
    <dbReference type="NCBI Taxonomy" id="3435"/>
    <lineage>
        <taxon>Eukaryota</taxon>
        <taxon>Viridiplantae</taxon>
        <taxon>Streptophyta</taxon>
        <taxon>Embryophyta</taxon>
        <taxon>Tracheophyta</taxon>
        <taxon>Spermatophyta</taxon>
        <taxon>Magnoliopsida</taxon>
        <taxon>Magnoliidae</taxon>
        <taxon>Laurales</taxon>
        <taxon>Lauraceae</taxon>
        <taxon>Persea</taxon>
    </lineage>
</organism>
<gene>
    <name evidence="1" type="ORF">MRB53_026505</name>
</gene>
<evidence type="ECO:0000313" key="2">
    <source>
        <dbReference type="Proteomes" id="UP001234297"/>
    </source>
</evidence>